<sequence length="70" mass="7459">MQWELASRTLISAIALATLGSAAPVLAQGIEEVVVTAQKRQESSQDVPIAITALGADTLEQRGLEVSYEY</sequence>
<dbReference type="RefSeq" id="WP_117957640.1">
    <property type="nucleotide sequence ID" value="NZ_QRAN01000043.1"/>
</dbReference>
<protein>
    <recommendedName>
        <fullName evidence="4">TonB-dependent receptor</fullName>
    </recommendedName>
</protein>
<organism evidence="2 3">
    <name type="scientific">Seongchinamella sediminis</name>
    <dbReference type="NCBI Taxonomy" id="2283635"/>
    <lineage>
        <taxon>Bacteria</taxon>
        <taxon>Pseudomonadati</taxon>
        <taxon>Pseudomonadota</taxon>
        <taxon>Gammaproteobacteria</taxon>
        <taxon>Cellvibrionales</taxon>
        <taxon>Halieaceae</taxon>
        <taxon>Seongchinamella</taxon>
    </lineage>
</organism>
<keyword evidence="3" id="KW-1185">Reference proteome</keyword>
<dbReference type="Proteomes" id="UP000265509">
    <property type="component" value="Unassembled WGS sequence"/>
</dbReference>
<evidence type="ECO:0000313" key="3">
    <source>
        <dbReference type="Proteomes" id="UP000265509"/>
    </source>
</evidence>
<dbReference type="Gene3D" id="2.170.130.10">
    <property type="entry name" value="TonB-dependent receptor, plug domain"/>
    <property type="match status" value="1"/>
</dbReference>
<comment type="caution">
    <text evidence="2">The sequence shown here is derived from an EMBL/GenBank/DDBJ whole genome shotgun (WGS) entry which is preliminary data.</text>
</comment>
<reference evidence="2 3" key="1">
    <citation type="submission" date="2018-07" db="EMBL/GenBank/DDBJ databases">
        <title>Halioglobus sp. genome submission.</title>
        <authorList>
            <person name="Ye M.-Q."/>
            <person name="Du Z.-J."/>
        </authorList>
    </citation>
    <scope>NUCLEOTIDE SEQUENCE [LARGE SCALE GENOMIC DNA]</scope>
    <source>
        <strain evidence="2 3">U0301</strain>
    </source>
</reference>
<keyword evidence="1" id="KW-0732">Signal</keyword>
<accession>A0A3L7DRA1</accession>
<gene>
    <name evidence="2" type="ORF">DWB85_19040</name>
</gene>
<dbReference type="AlphaFoldDB" id="A0A3L7DRA1"/>
<evidence type="ECO:0000256" key="1">
    <source>
        <dbReference type="SAM" id="SignalP"/>
    </source>
</evidence>
<evidence type="ECO:0008006" key="4">
    <source>
        <dbReference type="Google" id="ProtNLM"/>
    </source>
</evidence>
<feature type="chain" id="PRO_5018170055" description="TonB-dependent receptor" evidence="1">
    <location>
        <begin position="28"/>
        <end position="70"/>
    </location>
</feature>
<name>A0A3L7DRA1_9GAMM</name>
<evidence type="ECO:0000313" key="2">
    <source>
        <dbReference type="EMBL" id="RLQ20177.1"/>
    </source>
</evidence>
<dbReference type="SUPFAM" id="SSF56935">
    <property type="entry name" value="Porins"/>
    <property type="match status" value="1"/>
</dbReference>
<dbReference type="InterPro" id="IPR037066">
    <property type="entry name" value="Plug_dom_sf"/>
</dbReference>
<proteinExistence type="predicted"/>
<feature type="signal peptide" evidence="1">
    <location>
        <begin position="1"/>
        <end position="27"/>
    </location>
</feature>
<dbReference type="EMBL" id="QRAN01000043">
    <property type="protein sequence ID" value="RLQ20177.1"/>
    <property type="molecule type" value="Genomic_DNA"/>
</dbReference>